<dbReference type="Gene3D" id="1.20.120.530">
    <property type="entry name" value="GntR ligand-binding domain-like"/>
    <property type="match status" value="1"/>
</dbReference>
<feature type="region of interest" description="Disordered" evidence="4">
    <location>
        <begin position="1"/>
        <end position="23"/>
    </location>
</feature>
<dbReference type="InterPro" id="IPR000524">
    <property type="entry name" value="Tscrpt_reg_HTH_GntR"/>
</dbReference>
<keyword evidence="2" id="KW-0238">DNA-binding</keyword>
<feature type="domain" description="HTH gntR-type" evidence="5">
    <location>
        <begin position="21"/>
        <end position="88"/>
    </location>
</feature>
<sequence>MNSSEDQLLQAAAGAGPAPQGEATPWAAEVLRRGITASRLRPGTKLSEAQVSRVLGISRNTLREAFAALVEENLLVRIPHRGVFVAFPGADEVREVYRVRLALETSALRWAQPGPQPELHAAVEEGRTARGRGDVAGMAEANQRFHRAVVGLAGSARQDELMARILAEMRLVFFSMREAPSFHEPWIERNARILELFESGRREEAAAEMEDYLRASREQLLDVLAGVLPVSEPGTVTAPGTASSGRR</sequence>
<feature type="compositionally biased region" description="Low complexity" evidence="4">
    <location>
        <begin position="7"/>
        <end position="21"/>
    </location>
</feature>
<dbReference type="Gene3D" id="1.10.10.10">
    <property type="entry name" value="Winged helix-like DNA-binding domain superfamily/Winged helix DNA-binding domain"/>
    <property type="match status" value="1"/>
</dbReference>
<dbReference type="PANTHER" id="PTHR43537:SF45">
    <property type="entry name" value="GNTR FAMILY REGULATORY PROTEIN"/>
    <property type="match status" value="1"/>
</dbReference>
<gene>
    <name evidence="6" type="ORF">GCM10009767_28310</name>
</gene>
<dbReference type="PROSITE" id="PS50949">
    <property type="entry name" value="HTH_GNTR"/>
    <property type="match status" value="1"/>
</dbReference>
<evidence type="ECO:0000256" key="4">
    <source>
        <dbReference type="SAM" id="MobiDB-lite"/>
    </source>
</evidence>
<dbReference type="PANTHER" id="PTHR43537">
    <property type="entry name" value="TRANSCRIPTIONAL REGULATOR, GNTR FAMILY"/>
    <property type="match status" value="1"/>
</dbReference>
<dbReference type="SUPFAM" id="SSF46785">
    <property type="entry name" value="Winged helix' DNA-binding domain"/>
    <property type="match status" value="1"/>
</dbReference>
<dbReference type="EMBL" id="BAAAOA010000039">
    <property type="protein sequence ID" value="GAA1768430.1"/>
    <property type="molecule type" value="Genomic_DNA"/>
</dbReference>
<dbReference type="InterPro" id="IPR036388">
    <property type="entry name" value="WH-like_DNA-bd_sf"/>
</dbReference>
<evidence type="ECO:0000259" key="5">
    <source>
        <dbReference type="PROSITE" id="PS50949"/>
    </source>
</evidence>
<dbReference type="Pfam" id="PF07729">
    <property type="entry name" value="FCD"/>
    <property type="match status" value="1"/>
</dbReference>
<keyword evidence="1" id="KW-0805">Transcription regulation</keyword>
<dbReference type="CDD" id="cd07377">
    <property type="entry name" value="WHTH_GntR"/>
    <property type="match status" value="1"/>
</dbReference>
<accession>A0ABN2KX03</accession>
<dbReference type="RefSeq" id="WP_344123554.1">
    <property type="nucleotide sequence ID" value="NZ_BAAAOA010000039.1"/>
</dbReference>
<evidence type="ECO:0000313" key="6">
    <source>
        <dbReference type="EMBL" id="GAA1768430.1"/>
    </source>
</evidence>
<evidence type="ECO:0000313" key="7">
    <source>
        <dbReference type="Proteomes" id="UP001501204"/>
    </source>
</evidence>
<evidence type="ECO:0000256" key="2">
    <source>
        <dbReference type="ARBA" id="ARBA00023125"/>
    </source>
</evidence>
<proteinExistence type="predicted"/>
<dbReference type="SUPFAM" id="SSF48008">
    <property type="entry name" value="GntR ligand-binding domain-like"/>
    <property type="match status" value="1"/>
</dbReference>
<comment type="caution">
    <text evidence="6">The sequence shown here is derived from an EMBL/GenBank/DDBJ whole genome shotgun (WGS) entry which is preliminary data.</text>
</comment>
<dbReference type="Pfam" id="PF00392">
    <property type="entry name" value="GntR"/>
    <property type="match status" value="1"/>
</dbReference>
<dbReference type="SMART" id="SM00345">
    <property type="entry name" value="HTH_GNTR"/>
    <property type="match status" value="1"/>
</dbReference>
<protein>
    <submittedName>
        <fullName evidence="6">GntR family transcriptional regulator</fullName>
    </submittedName>
</protein>
<dbReference type="SMART" id="SM00895">
    <property type="entry name" value="FCD"/>
    <property type="match status" value="1"/>
</dbReference>
<dbReference type="InterPro" id="IPR008920">
    <property type="entry name" value="TF_FadR/GntR_C"/>
</dbReference>
<dbReference type="InterPro" id="IPR036390">
    <property type="entry name" value="WH_DNA-bd_sf"/>
</dbReference>
<evidence type="ECO:0000256" key="3">
    <source>
        <dbReference type="ARBA" id="ARBA00023163"/>
    </source>
</evidence>
<organism evidence="6 7">
    <name type="scientific">Kocuria aegyptia</name>
    <dbReference type="NCBI Taxonomy" id="330943"/>
    <lineage>
        <taxon>Bacteria</taxon>
        <taxon>Bacillati</taxon>
        <taxon>Actinomycetota</taxon>
        <taxon>Actinomycetes</taxon>
        <taxon>Micrococcales</taxon>
        <taxon>Micrococcaceae</taxon>
        <taxon>Kocuria</taxon>
    </lineage>
</organism>
<reference evidence="6 7" key="1">
    <citation type="journal article" date="2019" name="Int. J. Syst. Evol. Microbiol.">
        <title>The Global Catalogue of Microorganisms (GCM) 10K type strain sequencing project: providing services to taxonomists for standard genome sequencing and annotation.</title>
        <authorList>
            <consortium name="The Broad Institute Genomics Platform"/>
            <consortium name="The Broad Institute Genome Sequencing Center for Infectious Disease"/>
            <person name="Wu L."/>
            <person name="Ma J."/>
        </authorList>
    </citation>
    <scope>NUCLEOTIDE SEQUENCE [LARGE SCALE GENOMIC DNA]</scope>
    <source>
        <strain evidence="6 7">JCM 14735</strain>
    </source>
</reference>
<keyword evidence="3" id="KW-0804">Transcription</keyword>
<dbReference type="Proteomes" id="UP001501204">
    <property type="component" value="Unassembled WGS sequence"/>
</dbReference>
<keyword evidence="7" id="KW-1185">Reference proteome</keyword>
<evidence type="ECO:0000256" key="1">
    <source>
        <dbReference type="ARBA" id="ARBA00023015"/>
    </source>
</evidence>
<dbReference type="InterPro" id="IPR011711">
    <property type="entry name" value="GntR_C"/>
</dbReference>
<name>A0ABN2KX03_9MICC</name>